<proteinExistence type="predicted"/>
<keyword evidence="3 5" id="KW-1133">Transmembrane helix</keyword>
<dbReference type="PANTHER" id="PTHR13377">
    <property type="entry name" value="PLACENTAL PROTEIN 6"/>
    <property type="match status" value="1"/>
</dbReference>
<dbReference type="GO" id="GO:0006890">
    <property type="term" value="P:retrograde vesicle-mediated transport, Golgi to endoplasmic reticulum"/>
    <property type="evidence" value="ECO:0007669"/>
    <property type="project" value="InterPro"/>
</dbReference>
<evidence type="ECO:0000256" key="1">
    <source>
        <dbReference type="ARBA" id="ARBA00004141"/>
    </source>
</evidence>
<feature type="transmembrane region" description="Helical" evidence="5">
    <location>
        <begin position="154"/>
        <end position="172"/>
    </location>
</feature>
<evidence type="ECO:0000256" key="2">
    <source>
        <dbReference type="ARBA" id="ARBA00022692"/>
    </source>
</evidence>
<evidence type="ECO:0000313" key="7">
    <source>
        <dbReference type="Proteomes" id="UP000750522"/>
    </source>
</evidence>
<reference evidence="6" key="1">
    <citation type="journal article" date="2020" name="Front. Microbiol.">
        <title>Phenotypic and Genetic Characterization of the Cheese Ripening Yeast Geotrichum candidum.</title>
        <authorList>
            <person name="Perkins V."/>
            <person name="Vignola S."/>
            <person name="Lessard M.H."/>
            <person name="Plante P.L."/>
            <person name="Corbeil J."/>
            <person name="Dugat-Bony E."/>
            <person name="Frenette M."/>
            <person name="Labrie S."/>
        </authorList>
    </citation>
    <scope>NUCLEOTIDE SEQUENCE</scope>
    <source>
        <strain evidence="6">LMA-70</strain>
    </source>
</reference>
<dbReference type="AlphaFoldDB" id="A0A9P5G688"/>
<sequence>MRFNIQPVTRFIVAALVLFTLATVFLRLNIYRVLLALDATAKSAGDGAKTTKPAGTAFSDIVIPYLTLVTPGLSVLYPWVVATSVFVETNVVAFAVSFATLLFGGKYCERVWSSRELAVFLGLTGVIPVVLTFFSLILLFAIRVSSGDGGNAGAVHVVNGTVGLQLAFLVAFKQLVPEHSIVLFRGLFTIKVKHLVMPVLILYTLLGAFRGVEIALLAWYGFFTAWVYLRFYRVTYVDPLLPTTTPVATGEAGDAANSAADSSKTRIRGDASEVFALNTFFYPGVVREAVHALSRLVFKTLVVFRVCTPFGQEEVEQGNIRASLRTNGPRAAAAVAAGSKSAADADAERRRAYALKVLEERLDTRKNDTTA</sequence>
<organism evidence="6 7">
    <name type="scientific">Geotrichum candidum</name>
    <name type="common">Oospora lactis</name>
    <name type="synonym">Dipodascus geotrichum</name>
    <dbReference type="NCBI Taxonomy" id="1173061"/>
    <lineage>
        <taxon>Eukaryota</taxon>
        <taxon>Fungi</taxon>
        <taxon>Dikarya</taxon>
        <taxon>Ascomycota</taxon>
        <taxon>Saccharomycotina</taxon>
        <taxon>Dipodascomycetes</taxon>
        <taxon>Dipodascales</taxon>
        <taxon>Dipodascaceae</taxon>
        <taxon>Geotrichum</taxon>
    </lineage>
</organism>
<dbReference type="SMART" id="SM01160">
    <property type="entry name" value="DUF1751"/>
    <property type="match status" value="1"/>
</dbReference>
<dbReference type="PANTHER" id="PTHR13377:SF3">
    <property type="entry name" value="TRANSMEMBRANE PROTEIN 115"/>
    <property type="match status" value="1"/>
</dbReference>
<gene>
    <name evidence="6" type="ORF">DV451_002257</name>
</gene>
<dbReference type="Proteomes" id="UP000750522">
    <property type="component" value="Unassembled WGS sequence"/>
</dbReference>
<feature type="transmembrane region" description="Helical" evidence="5">
    <location>
        <begin position="12"/>
        <end position="30"/>
    </location>
</feature>
<protein>
    <recommendedName>
        <fullName evidence="8">DUF1751-domain-containing protein</fullName>
    </recommendedName>
</protein>
<comment type="caution">
    <text evidence="6">The sequence shown here is derived from an EMBL/GenBank/DDBJ whole genome shotgun (WGS) entry which is preliminary data.</text>
</comment>
<evidence type="ECO:0000313" key="6">
    <source>
        <dbReference type="EMBL" id="KAF5101213.1"/>
    </source>
</evidence>
<keyword evidence="2 5" id="KW-0812">Transmembrane</keyword>
<name>A0A9P5G688_GEOCN</name>
<reference evidence="6" key="2">
    <citation type="submission" date="2020-01" db="EMBL/GenBank/DDBJ databases">
        <authorList>
            <person name="Perkins V."/>
            <person name="Lessard M.-H."/>
            <person name="Dugat-Bony E."/>
            <person name="Frenette M."/>
            <person name="Labrie S."/>
        </authorList>
    </citation>
    <scope>NUCLEOTIDE SEQUENCE</scope>
    <source>
        <strain evidence="6">LMA-70</strain>
    </source>
</reference>
<dbReference type="SUPFAM" id="SSF144091">
    <property type="entry name" value="Rhomboid-like"/>
    <property type="match status" value="1"/>
</dbReference>
<comment type="subcellular location">
    <subcellularLocation>
        <location evidence="1">Membrane</location>
        <topology evidence="1">Multi-pass membrane protein</topology>
    </subcellularLocation>
</comment>
<keyword evidence="4 5" id="KW-0472">Membrane</keyword>
<dbReference type="Pfam" id="PF08551">
    <property type="entry name" value="DUF1751"/>
    <property type="match status" value="1"/>
</dbReference>
<feature type="transmembrane region" description="Helical" evidence="5">
    <location>
        <begin position="117"/>
        <end position="142"/>
    </location>
</feature>
<dbReference type="InterPro" id="IPR013861">
    <property type="entry name" value="TMEM115/Pdh1/Rbl19"/>
</dbReference>
<evidence type="ECO:0008006" key="8">
    <source>
        <dbReference type="Google" id="ProtNLM"/>
    </source>
</evidence>
<evidence type="ECO:0000256" key="3">
    <source>
        <dbReference type="ARBA" id="ARBA00022989"/>
    </source>
</evidence>
<dbReference type="GO" id="GO:0016020">
    <property type="term" value="C:membrane"/>
    <property type="evidence" value="ECO:0007669"/>
    <property type="project" value="UniProtKB-SubCell"/>
</dbReference>
<feature type="transmembrane region" description="Helical" evidence="5">
    <location>
        <begin position="212"/>
        <end position="229"/>
    </location>
</feature>
<dbReference type="EMBL" id="QQZK01000039">
    <property type="protein sequence ID" value="KAF5101213.1"/>
    <property type="molecule type" value="Genomic_DNA"/>
</dbReference>
<evidence type="ECO:0000256" key="5">
    <source>
        <dbReference type="SAM" id="Phobius"/>
    </source>
</evidence>
<dbReference type="InterPro" id="IPR035952">
    <property type="entry name" value="Rhomboid-like_sf"/>
</dbReference>
<accession>A0A9P5G688</accession>
<dbReference type="GO" id="GO:0005794">
    <property type="term" value="C:Golgi apparatus"/>
    <property type="evidence" value="ECO:0007669"/>
    <property type="project" value="TreeGrafter"/>
</dbReference>
<feature type="transmembrane region" description="Helical" evidence="5">
    <location>
        <begin position="76"/>
        <end position="105"/>
    </location>
</feature>
<evidence type="ECO:0000256" key="4">
    <source>
        <dbReference type="ARBA" id="ARBA00023136"/>
    </source>
</evidence>